<keyword evidence="7" id="KW-1185">Reference proteome</keyword>
<accession>A0A1W2GC45</accession>
<feature type="binding site" evidence="4">
    <location>
        <position position="56"/>
    </location>
    <ligand>
        <name>substrate</name>
    </ligand>
</feature>
<organism evidence="6 7">
    <name type="scientific">Reichenbachiella faecimaris</name>
    <dbReference type="NCBI Taxonomy" id="692418"/>
    <lineage>
        <taxon>Bacteria</taxon>
        <taxon>Pseudomonadati</taxon>
        <taxon>Bacteroidota</taxon>
        <taxon>Cytophagia</taxon>
        <taxon>Cytophagales</taxon>
        <taxon>Reichenbachiellaceae</taxon>
        <taxon>Reichenbachiella</taxon>
    </lineage>
</organism>
<keyword evidence="3 4" id="KW-0067">ATP-binding</keyword>
<dbReference type="Proteomes" id="UP000192472">
    <property type="component" value="Unassembled WGS sequence"/>
</dbReference>
<dbReference type="PANTHER" id="PTHR23407">
    <property type="entry name" value="ATPASE INHIBITOR/5-FORMYLTETRAHYDROFOLATE CYCLO-LIGASE"/>
    <property type="match status" value="1"/>
</dbReference>
<feature type="binding site" evidence="4">
    <location>
        <begin position="140"/>
        <end position="148"/>
    </location>
    <ligand>
        <name>ATP</name>
        <dbReference type="ChEBI" id="CHEBI:30616"/>
    </ligand>
</feature>
<evidence type="ECO:0000313" key="6">
    <source>
        <dbReference type="EMBL" id="SMD34042.1"/>
    </source>
</evidence>
<dbReference type="GO" id="GO:0046872">
    <property type="term" value="F:metal ion binding"/>
    <property type="evidence" value="ECO:0007669"/>
    <property type="project" value="UniProtKB-KW"/>
</dbReference>
<keyword evidence="2 4" id="KW-0547">Nucleotide-binding</keyword>
<comment type="similarity">
    <text evidence="1 5">Belongs to the 5-formyltetrahydrofolate cyclo-ligase family.</text>
</comment>
<evidence type="ECO:0000256" key="1">
    <source>
        <dbReference type="ARBA" id="ARBA00010638"/>
    </source>
</evidence>
<dbReference type="GO" id="GO:0035999">
    <property type="term" value="P:tetrahydrofolate interconversion"/>
    <property type="evidence" value="ECO:0007669"/>
    <property type="project" value="TreeGrafter"/>
</dbReference>
<dbReference type="Gene3D" id="3.40.50.10420">
    <property type="entry name" value="NagB/RpiA/CoA transferase-like"/>
    <property type="match status" value="1"/>
</dbReference>
<evidence type="ECO:0000256" key="4">
    <source>
        <dbReference type="PIRSR" id="PIRSR006806-1"/>
    </source>
</evidence>
<evidence type="ECO:0000313" key="7">
    <source>
        <dbReference type="Proteomes" id="UP000192472"/>
    </source>
</evidence>
<gene>
    <name evidence="6" type="ORF">SAMN04488029_1809</name>
</gene>
<dbReference type="RefSeq" id="WP_084372457.1">
    <property type="nucleotide sequence ID" value="NZ_FWYF01000002.1"/>
</dbReference>
<reference evidence="6 7" key="1">
    <citation type="submission" date="2017-04" db="EMBL/GenBank/DDBJ databases">
        <authorList>
            <person name="Afonso C.L."/>
            <person name="Miller P.J."/>
            <person name="Scott M.A."/>
            <person name="Spackman E."/>
            <person name="Goraichik I."/>
            <person name="Dimitrov K.M."/>
            <person name="Suarez D.L."/>
            <person name="Swayne D.E."/>
        </authorList>
    </citation>
    <scope>NUCLEOTIDE SEQUENCE [LARGE SCALE GENOMIC DNA]</scope>
    <source>
        <strain evidence="6 7">DSM 26133</strain>
    </source>
</reference>
<comment type="cofactor">
    <cofactor evidence="5">
        <name>Mg(2+)</name>
        <dbReference type="ChEBI" id="CHEBI:18420"/>
    </cofactor>
</comment>
<keyword evidence="6" id="KW-0436">Ligase</keyword>
<name>A0A1W2GC45_REIFA</name>
<dbReference type="AlphaFoldDB" id="A0A1W2GC45"/>
<sequence>MSQSTPIIDKKKYRTVYLRKRKMLGARDFDKKNARLLYHFHKFFDGHTSSMVHSFLSIEKNKEVNTWPLIEWLKSKSKQIVVSRCSTTSNELTHYLFEDYKQLKESKYGIPEPQNGTIVLPKDLDVVLIPLIVFDRLGQRVGYGAGYYDRFLTECSKDCVKVGLSLAPPLDEIPFTEPHDIPMDYCITPLGVYSFNP</sequence>
<dbReference type="GO" id="GO:0009396">
    <property type="term" value="P:folic acid-containing compound biosynthetic process"/>
    <property type="evidence" value="ECO:0007669"/>
    <property type="project" value="TreeGrafter"/>
</dbReference>
<keyword evidence="5" id="KW-0460">Magnesium</keyword>
<dbReference type="STRING" id="692418.SAMN04488029_1809"/>
<keyword evidence="5" id="KW-0479">Metal-binding</keyword>
<dbReference type="SUPFAM" id="SSF100950">
    <property type="entry name" value="NagB/RpiA/CoA transferase-like"/>
    <property type="match status" value="1"/>
</dbReference>
<proteinExistence type="inferred from homology"/>
<dbReference type="InterPro" id="IPR037171">
    <property type="entry name" value="NagB/RpiA_transferase-like"/>
</dbReference>
<dbReference type="NCBIfam" id="TIGR02727">
    <property type="entry name" value="MTHFS_bact"/>
    <property type="match status" value="1"/>
</dbReference>
<evidence type="ECO:0000256" key="5">
    <source>
        <dbReference type="RuleBase" id="RU361279"/>
    </source>
</evidence>
<dbReference type="InterPro" id="IPR002698">
    <property type="entry name" value="FTHF_cligase"/>
</dbReference>
<dbReference type="EMBL" id="FWYF01000002">
    <property type="protein sequence ID" value="SMD34042.1"/>
    <property type="molecule type" value="Genomic_DNA"/>
</dbReference>
<feature type="binding site" evidence="4">
    <location>
        <begin position="10"/>
        <end position="14"/>
    </location>
    <ligand>
        <name>ATP</name>
        <dbReference type="ChEBI" id="CHEBI:30616"/>
    </ligand>
</feature>
<evidence type="ECO:0000256" key="3">
    <source>
        <dbReference type="ARBA" id="ARBA00022840"/>
    </source>
</evidence>
<dbReference type="EC" id="6.3.3.2" evidence="5"/>
<dbReference type="GO" id="GO:0005524">
    <property type="term" value="F:ATP binding"/>
    <property type="evidence" value="ECO:0007669"/>
    <property type="project" value="UniProtKB-KW"/>
</dbReference>
<evidence type="ECO:0000256" key="2">
    <source>
        <dbReference type="ARBA" id="ARBA00022741"/>
    </source>
</evidence>
<comment type="catalytic activity">
    <reaction evidence="5">
        <text>(6S)-5-formyl-5,6,7,8-tetrahydrofolate + ATP = (6R)-5,10-methenyltetrahydrofolate + ADP + phosphate</text>
        <dbReference type="Rhea" id="RHEA:10488"/>
        <dbReference type="ChEBI" id="CHEBI:30616"/>
        <dbReference type="ChEBI" id="CHEBI:43474"/>
        <dbReference type="ChEBI" id="CHEBI:57455"/>
        <dbReference type="ChEBI" id="CHEBI:57457"/>
        <dbReference type="ChEBI" id="CHEBI:456216"/>
        <dbReference type="EC" id="6.3.3.2"/>
    </reaction>
</comment>
<dbReference type="GO" id="GO:0030272">
    <property type="term" value="F:5-formyltetrahydrofolate cyclo-ligase activity"/>
    <property type="evidence" value="ECO:0007669"/>
    <property type="project" value="UniProtKB-EC"/>
</dbReference>
<dbReference type="Pfam" id="PF01812">
    <property type="entry name" value="5-FTHF_cyc-lig"/>
    <property type="match status" value="1"/>
</dbReference>
<dbReference type="PIRSF" id="PIRSF006806">
    <property type="entry name" value="FTHF_cligase"/>
    <property type="match status" value="1"/>
</dbReference>
<protein>
    <recommendedName>
        <fullName evidence="5">5-formyltetrahydrofolate cyclo-ligase</fullName>
        <ecNumber evidence="5">6.3.3.2</ecNumber>
    </recommendedName>
</protein>
<dbReference type="OrthoDB" id="9801938at2"/>
<dbReference type="PANTHER" id="PTHR23407:SF1">
    <property type="entry name" value="5-FORMYLTETRAHYDROFOLATE CYCLO-LIGASE"/>
    <property type="match status" value="1"/>
</dbReference>
<feature type="binding site" evidence="4">
    <location>
        <position position="63"/>
    </location>
    <ligand>
        <name>substrate</name>
    </ligand>
</feature>
<dbReference type="InterPro" id="IPR024185">
    <property type="entry name" value="FTHF_cligase-like_sf"/>
</dbReference>